<reference evidence="1" key="1">
    <citation type="submission" date="2020-03" db="EMBL/GenBank/DDBJ databases">
        <title>The deep terrestrial virosphere.</title>
        <authorList>
            <person name="Holmfeldt K."/>
            <person name="Nilsson E."/>
            <person name="Simone D."/>
            <person name="Lopez-Fernandez M."/>
            <person name="Wu X."/>
            <person name="de Brujin I."/>
            <person name="Lundin D."/>
            <person name="Andersson A."/>
            <person name="Bertilsson S."/>
            <person name="Dopson M."/>
        </authorList>
    </citation>
    <scope>NUCLEOTIDE SEQUENCE</scope>
    <source>
        <strain evidence="1">MM415B04765</strain>
    </source>
</reference>
<evidence type="ECO:0000313" key="1">
    <source>
        <dbReference type="EMBL" id="QJA92259.1"/>
    </source>
</evidence>
<proteinExistence type="predicted"/>
<dbReference type="EMBL" id="MT143051">
    <property type="protein sequence ID" value="QJA92259.1"/>
    <property type="molecule type" value="Genomic_DNA"/>
</dbReference>
<name>A0A6M3LD51_9ZZZZ</name>
<dbReference type="AlphaFoldDB" id="A0A6M3LD51"/>
<organism evidence="1">
    <name type="scientific">viral metagenome</name>
    <dbReference type="NCBI Taxonomy" id="1070528"/>
    <lineage>
        <taxon>unclassified sequences</taxon>
        <taxon>metagenomes</taxon>
        <taxon>organismal metagenomes</taxon>
    </lineage>
</organism>
<protein>
    <submittedName>
        <fullName evidence="1">Uncharacterized protein</fullName>
    </submittedName>
</protein>
<sequence length="219" mass="23737">MAKNVEEMVTPEPIVAEVDYSELTMEELLEAIGKAYSAKPPQMKLMGQLSKLYTKKEGEAEKAKKDALLAELIAVTQEALSEMTTAVDLMVEEGKLDGAEGIWFAYDFGAIREKGINPSCKLIKGSKRAASGEGTSSGKSSYVANPAKSADLLAQVGEHEMFPRMKPDGSPADDVIVTIDKVEQTMPAGTTFKEAYEHSTNGGWRNRCRMALLKEAGII</sequence>
<gene>
    <name evidence="1" type="ORF">MM415B04765_0012</name>
</gene>
<accession>A0A6M3LD51</accession>